<feature type="compositionally biased region" description="Polar residues" evidence="1">
    <location>
        <begin position="307"/>
        <end position="316"/>
    </location>
</feature>
<dbReference type="EMBL" id="JADGJH010001267">
    <property type="protein sequence ID" value="KAJ3115821.1"/>
    <property type="molecule type" value="Genomic_DNA"/>
</dbReference>
<feature type="region of interest" description="Disordered" evidence="1">
    <location>
        <begin position="1"/>
        <end position="113"/>
    </location>
</feature>
<organism evidence="2 3">
    <name type="scientific">Physocladia obscura</name>
    <dbReference type="NCBI Taxonomy" id="109957"/>
    <lineage>
        <taxon>Eukaryota</taxon>
        <taxon>Fungi</taxon>
        <taxon>Fungi incertae sedis</taxon>
        <taxon>Chytridiomycota</taxon>
        <taxon>Chytridiomycota incertae sedis</taxon>
        <taxon>Chytridiomycetes</taxon>
        <taxon>Chytridiales</taxon>
        <taxon>Chytriomycetaceae</taxon>
        <taxon>Physocladia</taxon>
    </lineage>
</organism>
<dbReference type="Proteomes" id="UP001211907">
    <property type="component" value="Unassembled WGS sequence"/>
</dbReference>
<feature type="compositionally biased region" description="Low complexity" evidence="1">
    <location>
        <begin position="36"/>
        <end position="74"/>
    </location>
</feature>
<protein>
    <submittedName>
        <fullName evidence="2">Uncharacterized protein</fullName>
    </submittedName>
</protein>
<gene>
    <name evidence="2" type="ORF">HK100_001226</name>
</gene>
<feature type="compositionally biased region" description="Low complexity" evidence="1">
    <location>
        <begin position="96"/>
        <end position="108"/>
    </location>
</feature>
<sequence>MKSNESEHKRRKRERGTSTHNLDNGDNESDFEGSSDESGNNNINNNGNVVSNKLGTSRLSRSNSASASVTSANKSRNKPGWKRTDVPADDKRTAQNSNDNSNNDDNNNGLYTQMFSNSKLNNVVLPPLLKSTPSAISSESPFLSDESHDPAHDNAFTPASELFGPIYVDAYRTVLKQVSSISKCLHVDEMMDFLLSQALCKDEAEREEKFLCVMAIQGQFQALCNTEGDRTKMAVINDKNLLLFDLKSGKMRQMNQPTAKTRTQLAEFLASNSNSTNNTNNNSESTADIQRTISFDLRMTDSADVTMDNNAAGSTDNDNDDTESKKQQRINTRSSDVSNKRKSQVRQRQQNHTLELERKTSELERKVAELSAIIQQYQTQNVNNSITNKICSNAECSTKLANMIARNQALERQISKIHHFQTERRLLHQQPSGQQLLPTQHDPNRCLPFDIIVPSFSSLSHTNAAVINGGRDCAAPSVGRSNRIADLIETDEIAASADLFGRLEIETFRVQLNALLRGIGTREVNELIDSALDSSVCKNRVLLKRLVTKSMMIKRNLLDQCDEIDRPHAIAIIEGMKETENNMMHWNHWYQSIAATVNLDVIPEINSLLFSNEMREILQKTIALQETVRDNILSLSGHAHLVRALLVACAKMRKSKMTDLGMPWPFKDFYKGYFIVALEHMREVARIYID</sequence>
<feature type="region of interest" description="Disordered" evidence="1">
    <location>
        <begin position="135"/>
        <end position="154"/>
    </location>
</feature>
<keyword evidence="3" id="KW-1185">Reference proteome</keyword>
<evidence type="ECO:0000313" key="3">
    <source>
        <dbReference type="Proteomes" id="UP001211907"/>
    </source>
</evidence>
<evidence type="ECO:0000256" key="1">
    <source>
        <dbReference type="SAM" id="MobiDB-lite"/>
    </source>
</evidence>
<feature type="compositionally biased region" description="Basic and acidic residues" evidence="1">
    <location>
        <begin position="82"/>
        <end position="93"/>
    </location>
</feature>
<reference evidence="2" key="1">
    <citation type="submission" date="2020-05" db="EMBL/GenBank/DDBJ databases">
        <title>Phylogenomic resolution of chytrid fungi.</title>
        <authorList>
            <person name="Stajich J.E."/>
            <person name="Amses K."/>
            <person name="Simmons R."/>
            <person name="Seto K."/>
            <person name="Myers J."/>
            <person name="Bonds A."/>
            <person name="Quandt C.A."/>
            <person name="Barry K."/>
            <person name="Liu P."/>
            <person name="Grigoriev I."/>
            <person name="Longcore J.E."/>
            <person name="James T.Y."/>
        </authorList>
    </citation>
    <scope>NUCLEOTIDE SEQUENCE</scope>
    <source>
        <strain evidence="2">JEL0513</strain>
    </source>
</reference>
<comment type="caution">
    <text evidence="2">The sequence shown here is derived from an EMBL/GenBank/DDBJ whole genome shotgun (WGS) entry which is preliminary data.</text>
</comment>
<name>A0AAD5XGB4_9FUNG</name>
<feature type="region of interest" description="Disordered" evidence="1">
    <location>
        <begin position="306"/>
        <end position="358"/>
    </location>
</feature>
<dbReference type="AlphaFoldDB" id="A0AAD5XGB4"/>
<feature type="compositionally biased region" description="Acidic residues" evidence="1">
    <location>
        <begin position="25"/>
        <end position="35"/>
    </location>
</feature>
<accession>A0AAD5XGB4</accession>
<evidence type="ECO:0000313" key="2">
    <source>
        <dbReference type="EMBL" id="KAJ3115821.1"/>
    </source>
</evidence>
<proteinExistence type="predicted"/>